<dbReference type="PANTHER" id="PTHR20905">
    <property type="entry name" value="N-ACETYLTRANSFERASE-RELATED"/>
    <property type="match status" value="1"/>
</dbReference>
<accession>A0A834J9S1</accession>
<dbReference type="PANTHER" id="PTHR20905:SF32">
    <property type="entry name" value="ARYLALKYLAMINE N-ACETYLTRANSFERASE-LIKE 7, ISOFORM A"/>
    <property type="match status" value="1"/>
</dbReference>
<dbReference type="EMBL" id="JACSDZ010000019">
    <property type="protein sequence ID" value="KAF7383054.1"/>
    <property type="molecule type" value="Genomic_DNA"/>
</dbReference>
<dbReference type="AlphaFoldDB" id="A0A834J9S1"/>
<evidence type="ECO:0000313" key="1">
    <source>
        <dbReference type="EMBL" id="KAF7383054.1"/>
    </source>
</evidence>
<proteinExistence type="predicted"/>
<organism evidence="1 2">
    <name type="scientific">Vespula germanica</name>
    <name type="common">German yellow jacket</name>
    <name type="synonym">Paravespula germanica</name>
    <dbReference type="NCBI Taxonomy" id="30212"/>
    <lineage>
        <taxon>Eukaryota</taxon>
        <taxon>Metazoa</taxon>
        <taxon>Ecdysozoa</taxon>
        <taxon>Arthropoda</taxon>
        <taxon>Hexapoda</taxon>
        <taxon>Insecta</taxon>
        <taxon>Pterygota</taxon>
        <taxon>Neoptera</taxon>
        <taxon>Endopterygota</taxon>
        <taxon>Hymenoptera</taxon>
        <taxon>Apocrita</taxon>
        <taxon>Aculeata</taxon>
        <taxon>Vespoidea</taxon>
        <taxon>Vespidae</taxon>
        <taxon>Vespinae</taxon>
        <taxon>Vespula</taxon>
    </lineage>
</organism>
<reference evidence="1" key="1">
    <citation type="journal article" date="2020" name="G3 (Bethesda)">
        <title>High-Quality Assemblies for Three Invasive Social Wasps from the &lt;i&gt;Vespula&lt;/i&gt; Genus.</title>
        <authorList>
            <person name="Harrop T.W.R."/>
            <person name="Guhlin J."/>
            <person name="McLaughlin G.M."/>
            <person name="Permina E."/>
            <person name="Stockwell P."/>
            <person name="Gilligan J."/>
            <person name="Le Lec M.F."/>
            <person name="Gruber M.A.M."/>
            <person name="Quinn O."/>
            <person name="Lovegrove M."/>
            <person name="Duncan E.J."/>
            <person name="Remnant E.J."/>
            <person name="Van Eeckhoven J."/>
            <person name="Graham B."/>
            <person name="Knapp R.A."/>
            <person name="Langford K.W."/>
            <person name="Kronenberg Z."/>
            <person name="Press M.O."/>
            <person name="Eacker S.M."/>
            <person name="Wilson-Rankin E.E."/>
            <person name="Purcell J."/>
            <person name="Lester P.J."/>
            <person name="Dearden P.K."/>
        </authorList>
    </citation>
    <scope>NUCLEOTIDE SEQUENCE</scope>
    <source>
        <strain evidence="1">Linc-1</strain>
    </source>
</reference>
<dbReference type="InterPro" id="IPR016181">
    <property type="entry name" value="Acyl_CoA_acyltransferase"/>
</dbReference>
<dbReference type="Gene3D" id="3.40.630.30">
    <property type="match status" value="1"/>
</dbReference>
<dbReference type="Proteomes" id="UP000617340">
    <property type="component" value="Unassembled WGS sequence"/>
</dbReference>
<evidence type="ECO:0000313" key="2">
    <source>
        <dbReference type="Proteomes" id="UP000617340"/>
    </source>
</evidence>
<dbReference type="GO" id="GO:0008080">
    <property type="term" value="F:N-acetyltransferase activity"/>
    <property type="evidence" value="ECO:0007669"/>
    <property type="project" value="TreeGrafter"/>
</dbReference>
<keyword evidence="2" id="KW-1185">Reference proteome</keyword>
<dbReference type="SUPFAM" id="SSF55729">
    <property type="entry name" value="Acyl-CoA N-acyltransferases (Nat)"/>
    <property type="match status" value="1"/>
</dbReference>
<sequence>MSRVINESKSEEIILPSIRTPGPIKIWKTVDGFKTIGGESKPVKIVLQEIPEDRYQDILDHMAAYFVIDEPCCVSLNLKDDPLAVKDLVNIWKIILKQGLSVGAFVDDPKGGKPEIAGANIIGFEIKDDDRSLDNYKMQSSTAKRLVEPVLKLCKEAKIYEHFNTDRYMFAFGLSVEPSYRGHNLGAHILRAREDIGREYKISVTATPFSSAISQKSAARCGFEVLLSRDYDQILDEEGKEIFPNIKFKTFKVMGKRLN</sequence>
<protein>
    <recommendedName>
        <fullName evidence="3">N-acetyltransferase domain-containing protein</fullName>
    </recommendedName>
</protein>
<name>A0A834J9S1_VESGE</name>
<gene>
    <name evidence="1" type="ORF">HZH68_014903</name>
</gene>
<comment type="caution">
    <text evidence="1">The sequence shown here is derived from an EMBL/GenBank/DDBJ whole genome shotgun (WGS) entry which is preliminary data.</text>
</comment>
<evidence type="ECO:0008006" key="3">
    <source>
        <dbReference type="Google" id="ProtNLM"/>
    </source>
</evidence>